<dbReference type="InParanoid" id="A0A0C3J937"/>
<name>A0A0C3J937_PISTI</name>
<proteinExistence type="predicted"/>
<dbReference type="EMBL" id="KN832108">
    <property type="protein sequence ID" value="KIN94206.1"/>
    <property type="molecule type" value="Genomic_DNA"/>
</dbReference>
<protein>
    <submittedName>
        <fullName evidence="1">Uncharacterized protein</fullName>
    </submittedName>
</protein>
<dbReference type="AlphaFoldDB" id="A0A0C3J937"/>
<sequence>MTFFGRFPWTIETDSLGEVSIGTAEEDGLLTRPPRLSCADWAMTCNLFVGSHQPDVAQDPRLEVVLPQLCRRCQTLSARDNAPRRYADEMQKVQNELKSIAHSLSAGLLNHIRITFFNAYFEHEHLSTGLESRIEYDRQPDFRSMVREIEALQGKLNATEDEDEQRALTAETGF</sequence>
<reference evidence="1 2" key="1">
    <citation type="submission" date="2014-04" db="EMBL/GenBank/DDBJ databases">
        <authorList>
            <consortium name="DOE Joint Genome Institute"/>
            <person name="Kuo A."/>
            <person name="Kohler A."/>
            <person name="Costa M.D."/>
            <person name="Nagy L.G."/>
            <person name="Floudas D."/>
            <person name="Copeland A."/>
            <person name="Barry K.W."/>
            <person name="Cichocki N."/>
            <person name="Veneault-Fourrey C."/>
            <person name="LaButti K."/>
            <person name="Lindquist E.A."/>
            <person name="Lipzen A."/>
            <person name="Lundell T."/>
            <person name="Morin E."/>
            <person name="Murat C."/>
            <person name="Sun H."/>
            <person name="Tunlid A."/>
            <person name="Henrissat B."/>
            <person name="Grigoriev I.V."/>
            <person name="Hibbett D.S."/>
            <person name="Martin F."/>
            <person name="Nordberg H.P."/>
            <person name="Cantor M.N."/>
            <person name="Hua S.X."/>
        </authorList>
    </citation>
    <scope>NUCLEOTIDE SEQUENCE [LARGE SCALE GENOMIC DNA]</scope>
    <source>
        <strain evidence="1 2">Marx 270</strain>
    </source>
</reference>
<accession>A0A0C3J937</accession>
<keyword evidence="2" id="KW-1185">Reference proteome</keyword>
<evidence type="ECO:0000313" key="2">
    <source>
        <dbReference type="Proteomes" id="UP000054217"/>
    </source>
</evidence>
<organism evidence="1 2">
    <name type="scientific">Pisolithus tinctorius Marx 270</name>
    <dbReference type="NCBI Taxonomy" id="870435"/>
    <lineage>
        <taxon>Eukaryota</taxon>
        <taxon>Fungi</taxon>
        <taxon>Dikarya</taxon>
        <taxon>Basidiomycota</taxon>
        <taxon>Agaricomycotina</taxon>
        <taxon>Agaricomycetes</taxon>
        <taxon>Agaricomycetidae</taxon>
        <taxon>Boletales</taxon>
        <taxon>Sclerodermatineae</taxon>
        <taxon>Pisolithaceae</taxon>
        <taxon>Pisolithus</taxon>
    </lineage>
</organism>
<dbReference type="OrthoDB" id="2690574at2759"/>
<reference evidence="2" key="2">
    <citation type="submission" date="2015-01" db="EMBL/GenBank/DDBJ databases">
        <title>Evolutionary Origins and Diversification of the Mycorrhizal Mutualists.</title>
        <authorList>
            <consortium name="DOE Joint Genome Institute"/>
            <consortium name="Mycorrhizal Genomics Consortium"/>
            <person name="Kohler A."/>
            <person name="Kuo A."/>
            <person name="Nagy L.G."/>
            <person name="Floudas D."/>
            <person name="Copeland A."/>
            <person name="Barry K.W."/>
            <person name="Cichocki N."/>
            <person name="Veneault-Fourrey C."/>
            <person name="LaButti K."/>
            <person name="Lindquist E.A."/>
            <person name="Lipzen A."/>
            <person name="Lundell T."/>
            <person name="Morin E."/>
            <person name="Murat C."/>
            <person name="Riley R."/>
            <person name="Ohm R."/>
            <person name="Sun H."/>
            <person name="Tunlid A."/>
            <person name="Henrissat B."/>
            <person name="Grigoriev I.V."/>
            <person name="Hibbett D.S."/>
            <person name="Martin F."/>
        </authorList>
    </citation>
    <scope>NUCLEOTIDE SEQUENCE [LARGE SCALE GENOMIC DNA]</scope>
    <source>
        <strain evidence="2">Marx 270</strain>
    </source>
</reference>
<evidence type="ECO:0000313" key="1">
    <source>
        <dbReference type="EMBL" id="KIN94206.1"/>
    </source>
</evidence>
<dbReference type="Proteomes" id="UP000054217">
    <property type="component" value="Unassembled WGS sequence"/>
</dbReference>
<gene>
    <name evidence="1" type="ORF">M404DRAFT_1008503</name>
</gene>
<dbReference type="HOGENOM" id="CLU_059972_2_0_1"/>